<accession>A0ACC0IM20</accession>
<comment type="caution">
    <text evidence="1">The sequence shown here is derived from an EMBL/GenBank/DDBJ whole genome shotgun (WGS) entry which is preliminary data.</text>
</comment>
<name>A0ACC0IM20_9ERIC</name>
<protein>
    <submittedName>
        <fullName evidence="1">F-box/kelch-repeat protein</fullName>
    </submittedName>
</protein>
<organism evidence="1 2">
    <name type="scientific">Camellia lanceoleosa</name>
    <dbReference type="NCBI Taxonomy" id="1840588"/>
    <lineage>
        <taxon>Eukaryota</taxon>
        <taxon>Viridiplantae</taxon>
        <taxon>Streptophyta</taxon>
        <taxon>Embryophyta</taxon>
        <taxon>Tracheophyta</taxon>
        <taxon>Spermatophyta</taxon>
        <taxon>Magnoliopsida</taxon>
        <taxon>eudicotyledons</taxon>
        <taxon>Gunneridae</taxon>
        <taxon>Pentapetalae</taxon>
        <taxon>asterids</taxon>
        <taxon>Ericales</taxon>
        <taxon>Theaceae</taxon>
        <taxon>Camellia</taxon>
    </lineage>
</organism>
<gene>
    <name evidence="1" type="ORF">LOK49_LG02G00913</name>
</gene>
<keyword evidence="2" id="KW-1185">Reference proteome</keyword>
<evidence type="ECO:0000313" key="1">
    <source>
        <dbReference type="EMBL" id="KAI8025947.1"/>
    </source>
</evidence>
<evidence type="ECO:0000313" key="2">
    <source>
        <dbReference type="Proteomes" id="UP001060215"/>
    </source>
</evidence>
<dbReference type="EMBL" id="CM045760">
    <property type="protein sequence ID" value="KAI8025947.1"/>
    <property type="molecule type" value="Genomic_DNA"/>
</dbReference>
<proteinExistence type="predicted"/>
<dbReference type="Proteomes" id="UP001060215">
    <property type="component" value="Chromosome 3"/>
</dbReference>
<reference evidence="1 2" key="1">
    <citation type="journal article" date="2022" name="Plant J.">
        <title>Chromosome-level genome of Camellia lanceoleosa provides a valuable resource for understanding genome evolution and self-incompatibility.</title>
        <authorList>
            <person name="Gong W."/>
            <person name="Xiao S."/>
            <person name="Wang L."/>
            <person name="Liao Z."/>
            <person name="Chang Y."/>
            <person name="Mo W."/>
            <person name="Hu G."/>
            <person name="Li W."/>
            <person name="Zhao G."/>
            <person name="Zhu H."/>
            <person name="Hu X."/>
            <person name="Ji K."/>
            <person name="Xiang X."/>
            <person name="Song Q."/>
            <person name="Yuan D."/>
            <person name="Jin S."/>
            <person name="Zhang L."/>
        </authorList>
    </citation>
    <scope>NUCLEOTIDE SEQUENCE [LARGE SCALE GENOMIC DNA]</scope>
    <source>
        <strain evidence="1">SQ_2022a</strain>
    </source>
</reference>
<sequence>MYSHSWKEATMANQERNTEATDDAMSSSSDYNLSLPMDIIVDIFNRLPVKSLVRFRCVCKTFRHLISNPTFIASHLLHHRTPTTATIFTFKRRTTTSLSLLRSPSSSQNPVNLVHPWSNHTRNLQLIGSINGLLCLCLRLSNHPLHFHRRIILLLWNPATKLFKSLPSPTFQIPPTFFHLSLGFGFGFHSTTSSSDYKVVRIVSFNLRIRVEVYSAISNCWREIRGMDLHFYLHKLSCEAIVNGAPYWLLATPSNHCFRFTWFDVQNEAFVMLPGLDFSGFYIGTLVHWKLMDWKDNAAVVVLCPGNPFFDVWMIEDRCGGESNWCKKFVIGPVLGVEQFWVLQCTKNGEILVAEAGGRIFLYNPRNGDTKDIPIHGVPFEAFHYVESLVTPDVHFHKDLELNSLDNMQIVMAQEEEFKLEIPDKEADKIDSCFLAIE</sequence>